<dbReference type="Pfam" id="PF00202">
    <property type="entry name" value="Aminotran_3"/>
    <property type="match status" value="1"/>
</dbReference>
<keyword evidence="9 16" id="KW-0808">Transferase</keyword>
<comment type="catalytic activity">
    <reaction evidence="12 16">
        <text>a 2-oxocarboxylate + L-ornithine = L-glutamate 5-semialdehyde + an L-alpha-amino acid</text>
        <dbReference type="Rhea" id="RHEA:13877"/>
        <dbReference type="ChEBI" id="CHEBI:35179"/>
        <dbReference type="ChEBI" id="CHEBI:46911"/>
        <dbReference type="ChEBI" id="CHEBI:58066"/>
        <dbReference type="ChEBI" id="CHEBI:59869"/>
        <dbReference type="EC" id="2.6.1.13"/>
    </reaction>
</comment>
<comment type="subcellular location">
    <subcellularLocation>
        <location evidence="2">Cytoplasm</location>
    </subcellularLocation>
</comment>
<dbReference type="FunFam" id="3.40.640.10:FF:000011">
    <property type="entry name" value="Ornithine aminotransferase"/>
    <property type="match status" value="1"/>
</dbReference>
<dbReference type="PANTHER" id="PTHR11986">
    <property type="entry name" value="AMINOTRANSFERASE CLASS III"/>
    <property type="match status" value="1"/>
</dbReference>
<comment type="similarity">
    <text evidence="4 15">Belongs to the class-III pyridoxal-phosphate-dependent aminotransferase family.</text>
</comment>
<dbReference type="InterPro" id="IPR010164">
    <property type="entry name" value="Orn_aminotrans"/>
</dbReference>
<evidence type="ECO:0000313" key="17">
    <source>
        <dbReference type="EMBL" id="CRH01045.1"/>
    </source>
</evidence>
<evidence type="ECO:0000256" key="11">
    <source>
        <dbReference type="ARBA" id="ARBA00023157"/>
    </source>
</evidence>
<dbReference type="Proteomes" id="UP000220158">
    <property type="component" value="Chromosome 11"/>
</dbReference>
<evidence type="ECO:0000256" key="2">
    <source>
        <dbReference type="ARBA" id="ARBA00004496"/>
    </source>
</evidence>
<dbReference type="GO" id="GO:0004587">
    <property type="term" value="F:ornithine aminotransferase activity"/>
    <property type="evidence" value="ECO:0007669"/>
    <property type="project" value="UniProtKB-EC"/>
</dbReference>
<dbReference type="InterPro" id="IPR015421">
    <property type="entry name" value="PyrdxlP-dep_Trfase_major"/>
</dbReference>
<comment type="subunit">
    <text evidence="5">Homodimer.</text>
</comment>
<comment type="cofactor">
    <cofactor evidence="1 16">
        <name>pyridoxal 5'-phosphate</name>
        <dbReference type="ChEBI" id="CHEBI:597326"/>
    </cofactor>
</comment>
<dbReference type="OrthoDB" id="425114at2759"/>
<dbReference type="KEGG" id="prel:PRELSG_1139400"/>
<dbReference type="FunFam" id="3.90.1150.10:FF:000152">
    <property type="entry name" value="Ornithine aminotransferase"/>
    <property type="match status" value="1"/>
</dbReference>
<dbReference type="GO" id="GO:0055129">
    <property type="term" value="P:L-proline biosynthetic process"/>
    <property type="evidence" value="ECO:0007669"/>
    <property type="project" value="UniProtKB-UniPathway"/>
</dbReference>
<evidence type="ECO:0000256" key="8">
    <source>
        <dbReference type="ARBA" id="ARBA00022576"/>
    </source>
</evidence>
<evidence type="ECO:0000256" key="3">
    <source>
        <dbReference type="ARBA" id="ARBA00004998"/>
    </source>
</evidence>
<dbReference type="Gene3D" id="3.90.1150.10">
    <property type="entry name" value="Aspartate Aminotransferase, domain 1"/>
    <property type="match status" value="1"/>
</dbReference>
<reference evidence="17 18" key="1">
    <citation type="submission" date="2015-04" db="EMBL/GenBank/DDBJ databases">
        <authorList>
            <consortium name="Pathogen Informatics"/>
        </authorList>
    </citation>
    <scope>NUCLEOTIDE SEQUENCE [LARGE SCALE GENOMIC DNA]</scope>
    <source>
        <strain evidence="17 18">SGS1</strain>
    </source>
</reference>
<evidence type="ECO:0000313" key="18">
    <source>
        <dbReference type="Proteomes" id="UP000220158"/>
    </source>
</evidence>
<evidence type="ECO:0000256" key="6">
    <source>
        <dbReference type="ARBA" id="ARBA00012924"/>
    </source>
</evidence>
<dbReference type="GO" id="GO:0030170">
    <property type="term" value="F:pyridoxal phosphate binding"/>
    <property type="evidence" value="ECO:0007669"/>
    <property type="project" value="InterPro"/>
</dbReference>
<gene>
    <name evidence="17" type="primary">OAT</name>
    <name evidence="17" type="ORF">PRELSG_1139400</name>
</gene>
<accession>A0A1J1H8S2</accession>
<dbReference type="EMBL" id="LN835306">
    <property type="protein sequence ID" value="CRH01045.1"/>
    <property type="molecule type" value="Genomic_DNA"/>
</dbReference>
<dbReference type="PROSITE" id="PS00600">
    <property type="entry name" value="AA_TRANSFER_CLASS_3"/>
    <property type="match status" value="1"/>
</dbReference>
<evidence type="ECO:0000256" key="15">
    <source>
        <dbReference type="RuleBase" id="RU003560"/>
    </source>
</evidence>
<dbReference type="InterPro" id="IPR050103">
    <property type="entry name" value="Class-III_PLP-dep_AT"/>
</dbReference>
<sequence>MDFLKELKTSQDYMKNELTFGAHNYFPIPVVLTRGEGVFVYDVEDRRYYDFLSSYSAVNQGHCHPHILNAMVKQAGKLTLCSRAFFSDNLGICERYLANLFDYDKVLMMNSGAEANETAYKLCRKWGYEIKKIPKNSAKIIVCNNNFSGRTLGCISASTDNTCTNNFGPFVPNFVKVPFDNLIELEKELKDPNVCAFFVEPIQGEAGVIIPSENYLKGVYDLCKKYNVLFVTDEIQTGLGRTGKMLCSEHFNIKPDIVLLGKALSGGYYPISAVLANDDIMLVLKPGEHGSTYGGNPLASVICIASLEAIINGKLCENAEKLGPFFLNSLKEELKESKIVFDVRGKGLLCAIEFKTDLVNVWDICLKLKENGLLTKPVHKKTIRLSPPLCISKEQLIECSKIISKTVKHFDDLL</sequence>
<dbReference type="NCBIfam" id="TIGR01885">
    <property type="entry name" value="Orn_aminotrans"/>
    <property type="match status" value="1"/>
</dbReference>
<dbReference type="OMA" id="RSAWDLC"/>
<dbReference type="EC" id="2.6.1.13" evidence="6 16"/>
<dbReference type="PIRSF" id="PIRSF000521">
    <property type="entry name" value="Transaminase_4ab_Lys_Orn"/>
    <property type="match status" value="1"/>
</dbReference>
<evidence type="ECO:0000256" key="9">
    <source>
        <dbReference type="ARBA" id="ARBA00022679"/>
    </source>
</evidence>
<dbReference type="PANTHER" id="PTHR11986:SF18">
    <property type="entry name" value="ORNITHINE AMINOTRANSFERASE, MITOCHONDRIAL"/>
    <property type="match status" value="1"/>
</dbReference>
<evidence type="ECO:0000256" key="4">
    <source>
        <dbReference type="ARBA" id="ARBA00008954"/>
    </source>
</evidence>
<dbReference type="UniPathway" id="UPA00098">
    <property type="reaction ID" value="UER00358"/>
</dbReference>
<keyword evidence="7" id="KW-0963">Cytoplasm</keyword>
<keyword evidence="11" id="KW-1015">Disulfide bond</keyword>
<dbReference type="VEuPathDB" id="PlasmoDB:PRELSG_1139400"/>
<proteinExistence type="inferred from homology"/>
<dbReference type="InterPro" id="IPR049704">
    <property type="entry name" value="Aminotrans_3_PPA_site"/>
</dbReference>
<evidence type="ECO:0000256" key="10">
    <source>
        <dbReference type="ARBA" id="ARBA00022898"/>
    </source>
</evidence>
<dbReference type="InterPro" id="IPR015424">
    <property type="entry name" value="PyrdxlP-dep_Trfase"/>
</dbReference>
<dbReference type="AlphaFoldDB" id="A0A1J1H8S2"/>
<keyword evidence="8 16" id="KW-0032">Aminotransferase</keyword>
<evidence type="ECO:0000256" key="12">
    <source>
        <dbReference type="ARBA" id="ARBA00051265"/>
    </source>
</evidence>
<keyword evidence="10 15" id="KW-0663">Pyridoxal phosphate</keyword>
<dbReference type="InterPro" id="IPR015422">
    <property type="entry name" value="PyrdxlP-dep_Trfase_small"/>
</dbReference>
<dbReference type="GO" id="GO:0010121">
    <property type="term" value="P:L-arginine catabolic process to proline via ornithine"/>
    <property type="evidence" value="ECO:0007669"/>
    <property type="project" value="TreeGrafter"/>
</dbReference>
<dbReference type="Gene3D" id="3.40.640.10">
    <property type="entry name" value="Type I PLP-dependent aspartate aminotransferase-like (Major domain)"/>
    <property type="match status" value="1"/>
</dbReference>
<dbReference type="GO" id="GO:0019544">
    <property type="term" value="P:L-arginine catabolic process to L-glutamate"/>
    <property type="evidence" value="ECO:0007669"/>
    <property type="project" value="TreeGrafter"/>
</dbReference>
<evidence type="ECO:0000256" key="7">
    <source>
        <dbReference type="ARBA" id="ARBA00022490"/>
    </source>
</evidence>
<dbReference type="GeneID" id="39737172"/>
<dbReference type="InterPro" id="IPR005814">
    <property type="entry name" value="Aminotrans_3"/>
</dbReference>
<evidence type="ECO:0000256" key="5">
    <source>
        <dbReference type="ARBA" id="ARBA00011738"/>
    </source>
</evidence>
<comment type="catalytic activity">
    <reaction evidence="13">
        <text>L-ornithine + 2-oxoglutarate = L-glutamate 5-semialdehyde + L-glutamate</text>
        <dbReference type="Rhea" id="RHEA:25160"/>
        <dbReference type="ChEBI" id="CHEBI:16810"/>
        <dbReference type="ChEBI" id="CHEBI:29985"/>
        <dbReference type="ChEBI" id="CHEBI:46911"/>
        <dbReference type="ChEBI" id="CHEBI:58066"/>
        <dbReference type="EC" id="2.6.1.13"/>
    </reaction>
    <physiologicalReaction direction="left-to-right" evidence="13">
        <dbReference type="Rhea" id="RHEA:25161"/>
    </physiologicalReaction>
</comment>
<dbReference type="SUPFAM" id="SSF53383">
    <property type="entry name" value="PLP-dependent transferases"/>
    <property type="match status" value="1"/>
</dbReference>
<evidence type="ECO:0000256" key="13">
    <source>
        <dbReference type="ARBA" id="ARBA00051944"/>
    </source>
</evidence>
<evidence type="ECO:0000256" key="16">
    <source>
        <dbReference type="RuleBase" id="RU365036"/>
    </source>
</evidence>
<comment type="pathway">
    <text evidence="3 16">Amino-acid biosynthesis; L-proline biosynthesis; L-glutamate 5-semialdehyde from L-ornithine: step 1/1.</text>
</comment>
<dbReference type="GO" id="GO:0042802">
    <property type="term" value="F:identical protein binding"/>
    <property type="evidence" value="ECO:0007669"/>
    <property type="project" value="TreeGrafter"/>
</dbReference>
<dbReference type="GO" id="GO:0005737">
    <property type="term" value="C:cytoplasm"/>
    <property type="evidence" value="ECO:0007669"/>
    <property type="project" value="UniProtKB-SubCell"/>
</dbReference>
<dbReference type="RefSeq" id="XP_028534046.1">
    <property type="nucleotide sequence ID" value="XM_028677682.1"/>
</dbReference>
<organism evidence="17 18">
    <name type="scientific">Plasmodium relictum</name>
    <dbReference type="NCBI Taxonomy" id="85471"/>
    <lineage>
        <taxon>Eukaryota</taxon>
        <taxon>Sar</taxon>
        <taxon>Alveolata</taxon>
        <taxon>Apicomplexa</taxon>
        <taxon>Aconoidasida</taxon>
        <taxon>Haemosporida</taxon>
        <taxon>Plasmodiidae</taxon>
        <taxon>Plasmodium</taxon>
        <taxon>Plasmodium (Haemamoeba)</taxon>
    </lineage>
</organism>
<keyword evidence="18" id="KW-1185">Reference proteome</keyword>
<protein>
    <recommendedName>
        <fullName evidence="14 16">Ornithine aminotransferase</fullName>
        <ecNumber evidence="6 16">2.6.1.13</ecNumber>
    </recommendedName>
</protein>
<name>A0A1J1H8S2_PLARL</name>
<evidence type="ECO:0000256" key="14">
    <source>
        <dbReference type="ARBA" id="ARBA00073894"/>
    </source>
</evidence>
<evidence type="ECO:0000256" key="1">
    <source>
        <dbReference type="ARBA" id="ARBA00001933"/>
    </source>
</evidence>
<dbReference type="CDD" id="cd00610">
    <property type="entry name" value="OAT_like"/>
    <property type="match status" value="1"/>
</dbReference>